<dbReference type="RefSeq" id="WP_109942489.1">
    <property type="nucleotide sequence ID" value="NZ_QGMZ01000073.1"/>
</dbReference>
<proteinExistence type="inferred from homology"/>
<protein>
    <recommendedName>
        <fullName evidence="4">Type I restriction modification DNA specificity domain-containing protein</fullName>
    </recommendedName>
</protein>
<name>A0A2V2MVV5_9EURY</name>
<comment type="caution">
    <text evidence="5">The sequence shown here is derived from an EMBL/GenBank/DDBJ whole genome shotgun (WGS) entry which is preliminary data.</text>
</comment>
<dbReference type="GO" id="GO:0003677">
    <property type="term" value="F:DNA binding"/>
    <property type="evidence" value="ECO:0007669"/>
    <property type="project" value="UniProtKB-KW"/>
</dbReference>
<dbReference type="AlphaFoldDB" id="A0A2V2MVV5"/>
<gene>
    <name evidence="5" type="ORF">DLD82_17865</name>
</gene>
<dbReference type="InterPro" id="IPR000055">
    <property type="entry name" value="Restrct_endonuc_typeI_TRD"/>
</dbReference>
<dbReference type="GO" id="GO:0009307">
    <property type="term" value="P:DNA restriction-modification system"/>
    <property type="evidence" value="ECO:0007669"/>
    <property type="project" value="UniProtKB-KW"/>
</dbReference>
<dbReference type="Gene3D" id="3.90.220.20">
    <property type="entry name" value="DNA methylase specificity domains"/>
    <property type="match status" value="2"/>
</dbReference>
<dbReference type="Proteomes" id="UP000245934">
    <property type="component" value="Unassembled WGS sequence"/>
</dbReference>
<keyword evidence="2" id="KW-0680">Restriction system</keyword>
<keyword evidence="3" id="KW-0238">DNA-binding</keyword>
<dbReference type="Pfam" id="PF01420">
    <property type="entry name" value="Methylase_S"/>
    <property type="match status" value="2"/>
</dbReference>
<evidence type="ECO:0000259" key="4">
    <source>
        <dbReference type="Pfam" id="PF01420"/>
    </source>
</evidence>
<evidence type="ECO:0000256" key="2">
    <source>
        <dbReference type="ARBA" id="ARBA00022747"/>
    </source>
</evidence>
<reference evidence="5 6" key="1">
    <citation type="submission" date="2018-05" db="EMBL/GenBank/DDBJ databases">
        <title>Draft genome of Methanospirillum stamsii Pt1.</title>
        <authorList>
            <person name="Dueholm M.S."/>
            <person name="Nielsen P.H."/>
            <person name="Bakmann L.F."/>
            <person name="Otzen D.E."/>
        </authorList>
    </citation>
    <scope>NUCLEOTIDE SEQUENCE [LARGE SCALE GENOMIC DNA]</scope>
    <source>
        <strain evidence="5 6">Pt1</strain>
    </source>
</reference>
<evidence type="ECO:0000256" key="3">
    <source>
        <dbReference type="ARBA" id="ARBA00023125"/>
    </source>
</evidence>
<dbReference type="CDD" id="cd17517">
    <property type="entry name" value="RMtype1_S_EcoKI_StySPI-TRD2-CR2_like"/>
    <property type="match status" value="1"/>
</dbReference>
<accession>A0A2V2MVV5</accession>
<keyword evidence="6" id="KW-1185">Reference proteome</keyword>
<organism evidence="5 6">
    <name type="scientific">Methanospirillum stamsii</name>
    <dbReference type="NCBI Taxonomy" id="1277351"/>
    <lineage>
        <taxon>Archaea</taxon>
        <taxon>Methanobacteriati</taxon>
        <taxon>Methanobacteriota</taxon>
        <taxon>Stenosarchaea group</taxon>
        <taxon>Methanomicrobia</taxon>
        <taxon>Methanomicrobiales</taxon>
        <taxon>Methanospirillaceae</taxon>
        <taxon>Methanospirillum</taxon>
    </lineage>
</organism>
<evidence type="ECO:0000256" key="1">
    <source>
        <dbReference type="ARBA" id="ARBA00010923"/>
    </source>
</evidence>
<dbReference type="PANTHER" id="PTHR43140">
    <property type="entry name" value="TYPE-1 RESTRICTION ENZYME ECOKI SPECIFICITY PROTEIN"/>
    <property type="match status" value="1"/>
</dbReference>
<dbReference type="PANTHER" id="PTHR43140:SF1">
    <property type="entry name" value="TYPE I RESTRICTION ENZYME ECOKI SPECIFICITY SUBUNIT"/>
    <property type="match status" value="1"/>
</dbReference>
<dbReference type="InterPro" id="IPR044946">
    <property type="entry name" value="Restrct_endonuc_typeI_TRD_sf"/>
</dbReference>
<evidence type="ECO:0000313" key="5">
    <source>
        <dbReference type="EMBL" id="PWR69516.1"/>
    </source>
</evidence>
<sequence>MTEDMTGFLLDQFEILADAPGGVQRLRELILQLAVTGRLGTGDEGDESAALLLNKIQSEKEVLLSKRKIKIKVISELPQIISLKYSIPKNWHWYRLGDIVFFQEGPGIRNWQFRKEGVKLLNVGNFVNGHLILENTDKYISEEEFYEKYQHFKIEEGDLLFASSGGSWGKTAWFVDPGYFVILNTSTIRLNFYSKTFEPRYLQLFIQCGHFKRQMELQLVGMQPNFGSTHLSRVYIPLPPIPEQKRIVEKVDSLMALFDDLEAKQTQKHSSLVKLGTGSLNSLQQSTTEDELIRWWGHIQMNFGLIFDCVENVKTLRQRILELAVRGMLGTTDDKDEPALLLIKAIKQIHSTTSTNSKINRHLESNNHCNDYPFSIPNNWTWVKFGELIHDLKYGTSQKCDYTIEGVPVLRIPNISEGTLNFQDLKYGVLSAKEVLEYKLEKGDLLFIRSNGSVSLVGRAALVPYNLDSYAYAGYLVRAKLYKQHLSPEFILQVLNSQFTREQIEIPIRTTSGVKNINSKEISRILLPLPPLAEQQRIVKKVDNLMALCDHLEQRLEHRSHSAISLSNATIQQIIGIT</sequence>
<dbReference type="EMBL" id="QGMZ01000073">
    <property type="protein sequence ID" value="PWR69516.1"/>
    <property type="molecule type" value="Genomic_DNA"/>
</dbReference>
<feature type="domain" description="Type I restriction modification DNA specificity" evidence="4">
    <location>
        <begin position="88"/>
        <end position="267"/>
    </location>
</feature>
<comment type="similarity">
    <text evidence="1">Belongs to the type-I restriction system S methylase family.</text>
</comment>
<feature type="domain" description="Type I restriction modification DNA specificity" evidence="4">
    <location>
        <begin position="378"/>
        <end position="556"/>
    </location>
</feature>
<dbReference type="InterPro" id="IPR051212">
    <property type="entry name" value="Type-I_RE_S_subunit"/>
</dbReference>
<dbReference type="OrthoDB" id="84651at2157"/>
<evidence type="ECO:0000313" key="6">
    <source>
        <dbReference type="Proteomes" id="UP000245934"/>
    </source>
</evidence>
<dbReference type="SUPFAM" id="SSF116734">
    <property type="entry name" value="DNA methylase specificity domain"/>
    <property type="match status" value="2"/>
</dbReference>